<dbReference type="Proteomes" id="UP000324550">
    <property type="component" value="Unassembled WGS sequence"/>
</dbReference>
<evidence type="ECO:0000313" key="2">
    <source>
        <dbReference type="Proteomes" id="UP000324550"/>
    </source>
</evidence>
<reference evidence="1 2" key="1">
    <citation type="submission" date="2019-08" db="EMBL/GenBank/DDBJ databases">
        <title>Formosa sediminis sp. nov., isolated from marine sediment.</title>
        <authorList>
            <person name="Cao W.R."/>
        </authorList>
    </citation>
    <scope>NUCLEOTIDE SEQUENCE [LARGE SCALE GENOMIC DNA]</scope>
    <source>
        <strain evidence="1 2">1494</strain>
    </source>
</reference>
<evidence type="ECO:0000313" key="1">
    <source>
        <dbReference type="EMBL" id="TYA59067.1"/>
    </source>
</evidence>
<proteinExistence type="predicted"/>
<protein>
    <submittedName>
        <fullName evidence="1">Uncharacterized protein</fullName>
    </submittedName>
</protein>
<dbReference type="EMBL" id="VSFC01000012">
    <property type="protein sequence ID" value="TYA59067.1"/>
    <property type="molecule type" value="Genomic_DNA"/>
</dbReference>
<accession>A0A5D0GMY7</accession>
<organism evidence="1 2">
    <name type="scientific">Formosa maritima</name>
    <dbReference type="NCBI Taxonomy" id="2592046"/>
    <lineage>
        <taxon>Bacteria</taxon>
        <taxon>Pseudomonadati</taxon>
        <taxon>Bacteroidota</taxon>
        <taxon>Flavobacteriia</taxon>
        <taxon>Flavobacteriales</taxon>
        <taxon>Flavobacteriaceae</taxon>
        <taxon>Formosa</taxon>
    </lineage>
</organism>
<keyword evidence="2" id="KW-1185">Reference proteome</keyword>
<gene>
    <name evidence="1" type="ORF">FVF61_02650</name>
</gene>
<sequence length="88" mass="10217">MNNRFKGKWVNTENNKKTIVISRIGEKYTENINDTEKYPAVKYNGVLKIIIESDTVFSKIDDKKNLIIENETFKKLNVRYTNPGAGVY</sequence>
<name>A0A5D0GMY7_9FLAO</name>
<dbReference type="RefSeq" id="WP_148452957.1">
    <property type="nucleotide sequence ID" value="NZ_VSFC01000012.1"/>
</dbReference>
<dbReference type="AlphaFoldDB" id="A0A5D0GMY7"/>
<dbReference type="OrthoDB" id="1448756at2"/>
<comment type="caution">
    <text evidence="1">The sequence shown here is derived from an EMBL/GenBank/DDBJ whole genome shotgun (WGS) entry which is preliminary data.</text>
</comment>